<evidence type="ECO:0008006" key="3">
    <source>
        <dbReference type="Google" id="ProtNLM"/>
    </source>
</evidence>
<organism evidence="1 2">
    <name type="scientific">Dinghuibacter silviterrae</name>
    <dbReference type="NCBI Taxonomy" id="1539049"/>
    <lineage>
        <taxon>Bacteria</taxon>
        <taxon>Pseudomonadati</taxon>
        <taxon>Bacteroidota</taxon>
        <taxon>Chitinophagia</taxon>
        <taxon>Chitinophagales</taxon>
        <taxon>Chitinophagaceae</taxon>
        <taxon>Dinghuibacter</taxon>
    </lineage>
</organism>
<sequence>MSNDLSFDEYTARQYRELEPEHLLTRALTLQPSGHYRRNGRGWVSLPYPGFAVVSMVDREPLNQDLPGILESVQAALWEHCPWGESLYFLPASSFHQTIANTLSEDRFIEHIARPGLEGAYPQRVAEAFARIPRFAGAAVAAATAEDAPGPRAAKAEPEPGAPIRMPLAGLSIFGTALGVLGVFEEEESYQRILHFREHFYKDPAVRAFDVRRTRPFIGHVTLAYVETDLTTMQREELGAAVHSLNQAMFAARPVFHLAPAELRRYENLSAFERRPTFPQYIL</sequence>
<proteinExistence type="predicted"/>
<evidence type="ECO:0000313" key="2">
    <source>
        <dbReference type="Proteomes" id="UP000294498"/>
    </source>
</evidence>
<dbReference type="InterPro" id="IPR009097">
    <property type="entry name" value="Cyclic_Pdiesterase"/>
</dbReference>
<evidence type="ECO:0000313" key="1">
    <source>
        <dbReference type="EMBL" id="TDX00839.1"/>
    </source>
</evidence>
<reference evidence="1 2" key="1">
    <citation type="submission" date="2019-03" db="EMBL/GenBank/DDBJ databases">
        <title>Genomic Encyclopedia of Type Strains, Phase IV (KMG-IV): sequencing the most valuable type-strain genomes for metagenomic binning, comparative biology and taxonomic classification.</title>
        <authorList>
            <person name="Goeker M."/>
        </authorList>
    </citation>
    <scope>NUCLEOTIDE SEQUENCE [LARGE SCALE GENOMIC DNA]</scope>
    <source>
        <strain evidence="1 2">DSM 100059</strain>
    </source>
</reference>
<dbReference type="Proteomes" id="UP000294498">
    <property type="component" value="Unassembled WGS sequence"/>
</dbReference>
<dbReference type="RefSeq" id="WP_133992874.1">
    <property type="nucleotide sequence ID" value="NZ_SODV01000001.1"/>
</dbReference>
<accession>A0A4R8DS46</accession>
<name>A0A4R8DS46_9BACT</name>
<keyword evidence="2" id="KW-1185">Reference proteome</keyword>
<dbReference type="EMBL" id="SODV01000001">
    <property type="protein sequence ID" value="TDX00839.1"/>
    <property type="molecule type" value="Genomic_DNA"/>
</dbReference>
<protein>
    <recommendedName>
        <fullName evidence="3">DUF1868 domain-containing protein</fullName>
    </recommendedName>
</protein>
<gene>
    <name evidence="1" type="ORF">EDB95_1868</name>
</gene>
<comment type="caution">
    <text evidence="1">The sequence shown here is derived from an EMBL/GenBank/DDBJ whole genome shotgun (WGS) entry which is preliminary data.</text>
</comment>
<dbReference type="OrthoDB" id="977519at2"/>
<dbReference type="Gene3D" id="3.90.1140.10">
    <property type="entry name" value="Cyclic phosphodiesterase"/>
    <property type="match status" value="1"/>
</dbReference>
<dbReference type="AlphaFoldDB" id="A0A4R8DS46"/>
<dbReference type="SUPFAM" id="SSF55144">
    <property type="entry name" value="LigT-like"/>
    <property type="match status" value="1"/>
</dbReference>